<dbReference type="InterPro" id="IPR013022">
    <property type="entry name" value="Xyl_isomerase-like_TIM-brl"/>
</dbReference>
<evidence type="ECO:0000259" key="1">
    <source>
        <dbReference type="Pfam" id="PF01261"/>
    </source>
</evidence>
<dbReference type="GO" id="GO:0016853">
    <property type="term" value="F:isomerase activity"/>
    <property type="evidence" value="ECO:0007669"/>
    <property type="project" value="UniProtKB-KW"/>
</dbReference>
<dbReference type="PANTHER" id="PTHR12110:SF21">
    <property type="entry name" value="XYLOSE ISOMERASE-LIKE TIM BARREL DOMAIN-CONTAINING PROTEIN"/>
    <property type="match status" value="1"/>
</dbReference>
<dbReference type="SUPFAM" id="SSF51658">
    <property type="entry name" value="Xylose isomerase-like"/>
    <property type="match status" value="1"/>
</dbReference>
<dbReference type="EMBL" id="FOWD01000021">
    <property type="protein sequence ID" value="SFO38053.1"/>
    <property type="molecule type" value="Genomic_DNA"/>
</dbReference>
<keyword evidence="2" id="KW-0413">Isomerase</keyword>
<proteinExistence type="predicted"/>
<feature type="domain" description="Xylose isomerase-like TIM barrel" evidence="1">
    <location>
        <begin position="20"/>
        <end position="302"/>
    </location>
</feature>
<dbReference type="InterPro" id="IPR036237">
    <property type="entry name" value="Xyl_isomerase-like_sf"/>
</dbReference>
<dbReference type="Gene3D" id="3.20.20.150">
    <property type="entry name" value="Divalent-metal-dependent TIM barrel enzymes"/>
    <property type="match status" value="1"/>
</dbReference>
<accession>A0A1I5GQ32</accession>
<dbReference type="RefSeq" id="WP_091687222.1">
    <property type="nucleotide sequence ID" value="NZ_BAABFM010000073.1"/>
</dbReference>
<gene>
    <name evidence="2" type="ORF">SAMN04489757_12158</name>
</gene>
<name>A0A1I5GQ32_9FIRM</name>
<dbReference type="OrthoDB" id="9779184at2"/>
<dbReference type="STRING" id="1527.SAMN04489757_12158"/>
<protein>
    <submittedName>
        <fullName evidence="2">Sugar phosphate isomerase/epimerase</fullName>
    </submittedName>
</protein>
<dbReference type="InterPro" id="IPR050312">
    <property type="entry name" value="IolE/XylAMocC-like"/>
</dbReference>
<evidence type="ECO:0000313" key="2">
    <source>
        <dbReference type="EMBL" id="SFO38053.1"/>
    </source>
</evidence>
<dbReference type="AlphaFoldDB" id="A0A1I5GQ32"/>
<dbReference type="Proteomes" id="UP000198806">
    <property type="component" value="Unassembled WGS sequence"/>
</dbReference>
<sequence>MRLSYIPDSLGHLKLDHMLDTVHALGVDAIELTTGNWSEAPHINLDELVSDSESRKRLQESFSSRNMEIVALNCSGNPLAYEKDMEVTLKTFQLSEQLGIKKVVMMSGLPSGCKNDITPVWITTSWPPMTQDILKYQWEEVAIPKWIKLVEQAKDFGIEKIALENHGWQLVYNPETLLKLRKEVGPMIGMNLDPSHLFWMGGDPIEALRELGDALYHIHAKDSRLERRLLGPNGVLDTKPIEEYSNRSWNYVAVGCGHSGQWWKEFFSVARMIGYNDVVSLEMEDLTMDALTGVKMSIEVIRQGLGI</sequence>
<keyword evidence="3" id="KW-1185">Reference proteome</keyword>
<reference evidence="2 3" key="1">
    <citation type="submission" date="2016-10" db="EMBL/GenBank/DDBJ databases">
        <authorList>
            <person name="de Groot N.N."/>
        </authorList>
    </citation>
    <scope>NUCLEOTIDE SEQUENCE [LARGE SCALE GENOMIC DNA]</scope>
    <source>
        <strain evidence="2 3">DSM 1283</strain>
    </source>
</reference>
<dbReference type="PANTHER" id="PTHR12110">
    <property type="entry name" value="HYDROXYPYRUVATE ISOMERASE"/>
    <property type="match status" value="1"/>
</dbReference>
<organism evidence="2 3">
    <name type="scientific">Anaerocolumna aminovalerica</name>
    <dbReference type="NCBI Taxonomy" id="1527"/>
    <lineage>
        <taxon>Bacteria</taxon>
        <taxon>Bacillati</taxon>
        <taxon>Bacillota</taxon>
        <taxon>Clostridia</taxon>
        <taxon>Lachnospirales</taxon>
        <taxon>Lachnospiraceae</taxon>
        <taxon>Anaerocolumna</taxon>
    </lineage>
</organism>
<dbReference type="Pfam" id="PF01261">
    <property type="entry name" value="AP_endonuc_2"/>
    <property type="match status" value="1"/>
</dbReference>
<evidence type="ECO:0000313" key="3">
    <source>
        <dbReference type="Proteomes" id="UP000198806"/>
    </source>
</evidence>